<organism evidence="7 8">
    <name type="scientific">Ferrimonas sediminum</name>
    <dbReference type="NCBI Taxonomy" id="718193"/>
    <lineage>
        <taxon>Bacteria</taxon>
        <taxon>Pseudomonadati</taxon>
        <taxon>Pseudomonadota</taxon>
        <taxon>Gammaproteobacteria</taxon>
        <taxon>Alteromonadales</taxon>
        <taxon>Ferrimonadaceae</taxon>
        <taxon>Ferrimonas</taxon>
    </lineage>
</organism>
<accession>A0A1G8JR86</accession>
<protein>
    <submittedName>
        <fullName evidence="7">Uncharacterized membrane protein YqaE, homolog of Blt101, UPF0057 family</fullName>
    </submittedName>
</protein>
<evidence type="ECO:0000256" key="2">
    <source>
        <dbReference type="ARBA" id="ARBA00009530"/>
    </source>
</evidence>
<comment type="subcellular location">
    <subcellularLocation>
        <location evidence="1">Membrane</location>
    </subcellularLocation>
</comment>
<name>A0A1G8JR86_9GAMM</name>
<evidence type="ECO:0000256" key="3">
    <source>
        <dbReference type="ARBA" id="ARBA00022692"/>
    </source>
</evidence>
<dbReference type="Proteomes" id="UP000199527">
    <property type="component" value="Unassembled WGS sequence"/>
</dbReference>
<dbReference type="GO" id="GO:0016020">
    <property type="term" value="C:membrane"/>
    <property type="evidence" value="ECO:0007669"/>
    <property type="project" value="UniProtKB-SubCell"/>
</dbReference>
<evidence type="ECO:0000256" key="5">
    <source>
        <dbReference type="ARBA" id="ARBA00023136"/>
    </source>
</evidence>
<dbReference type="Pfam" id="PF01679">
    <property type="entry name" value="Pmp3"/>
    <property type="match status" value="1"/>
</dbReference>
<dbReference type="RefSeq" id="WP_090360233.1">
    <property type="nucleotide sequence ID" value="NZ_FNEM01000001.1"/>
</dbReference>
<proteinExistence type="inferred from homology"/>
<evidence type="ECO:0000256" key="1">
    <source>
        <dbReference type="ARBA" id="ARBA00004370"/>
    </source>
</evidence>
<dbReference type="PANTHER" id="PTHR21659">
    <property type="entry name" value="HYDROPHOBIC PROTEIN RCI2 LOW TEMPERATURE AND SALT RESPONSIVE PROTEIN LTI6 -RELATED"/>
    <property type="match status" value="1"/>
</dbReference>
<comment type="similarity">
    <text evidence="2">Belongs to the UPF0057 (PMP3) family.</text>
</comment>
<dbReference type="InterPro" id="IPR000612">
    <property type="entry name" value="PMP3"/>
</dbReference>
<keyword evidence="3 6" id="KW-0812">Transmembrane</keyword>
<evidence type="ECO:0000313" key="7">
    <source>
        <dbReference type="EMBL" id="SDI33738.1"/>
    </source>
</evidence>
<dbReference type="AlphaFoldDB" id="A0A1G8JR86"/>
<gene>
    <name evidence="7" type="ORF">SAMN04488540_101133</name>
</gene>
<feature type="transmembrane region" description="Helical" evidence="6">
    <location>
        <begin position="30"/>
        <end position="52"/>
    </location>
</feature>
<keyword evidence="5 6" id="KW-0472">Membrane</keyword>
<dbReference type="EMBL" id="FNEM01000001">
    <property type="protein sequence ID" value="SDI33738.1"/>
    <property type="molecule type" value="Genomic_DNA"/>
</dbReference>
<evidence type="ECO:0000256" key="4">
    <source>
        <dbReference type="ARBA" id="ARBA00022989"/>
    </source>
</evidence>
<sequence>MDTDTLLLTLIAILLPPVAVFLHRGLGRDLLVNLLACLLFFVPGILHALWVVHRRSP</sequence>
<keyword evidence="8" id="KW-1185">Reference proteome</keyword>
<reference evidence="8" key="1">
    <citation type="submission" date="2016-10" db="EMBL/GenBank/DDBJ databases">
        <authorList>
            <person name="Varghese N."/>
            <person name="Submissions S."/>
        </authorList>
    </citation>
    <scope>NUCLEOTIDE SEQUENCE [LARGE SCALE GENOMIC DNA]</scope>
    <source>
        <strain evidence="8">DSM 23317</strain>
    </source>
</reference>
<evidence type="ECO:0000256" key="6">
    <source>
        <dbReference type="SAM" id="Phobius"/>
    </source>
</evidence>
<dbReference type="PANTHER" id="PTHR21659:SF42">
    <property type="entry name" value="UPF0057 MEMBRANE PROTEIN ZK632.10-RELATED"/>
    <property type="match status" value="1"/>
</dbReference>
<evidence type="ECO:0000313" key="8">
    <source>
        <dbReference type="Proteomes" id="UP000199527"/>
    </source>
</evidence>
<keyword evidence="4 6" id="KW-1133">Transmembrane helix</keyword>
<dbReference type="PROSITE" id="PS01309">
    <property type="entry name" value="UPF0057"/>
    <property type="match status" value="1"/>
</dbReference>